<sequence length="74" mass="8906">MKKNLLTYCKLKFVKGVSKKFVNLLFRCVMSQLGDHRNENNEHDNNKDTESNRNYQYSNNCNYIYYVNIVYVNN</sequence>
<dbReference type="GeneID" id="27924294"/>
<dbReference type="Pfam" id="PF10870">
    <property type="entry name" value="DUF2729"/>
    <property type="match status" value="1"/>
</dbReference>
<name>A0A172WZD8_9ABAC</name>
<evidence type="ECO:0000313" key="3">
    <source>
        <dbReference type="Proteomes" id="UP000203996"/>
    </source>
</evidence>
<dbReference type="InterPro" id="IPR022621">
    <property type="entry name" value="AcMNPV_Orf72"/>
</dbReference>
<keyword evidence="3" id="KW-1185">Reference proteome</keyword>
<dbReference type="RefSeq" id="YP_009255327.1">
    <property type="nucleotide sequence ID" value="NC_030240.1"/>
</dbReference>
<dbReference type="OrthoDB" id="41467at10239"/>
<dbReference type="Proteomes" id="UP000203996">
    <property type="component" value="Segment"/>
</dbReference>
<organism evidence="2 3">
    <name type="scientific">Catopsilia pomona nucleopolyhedrovirus</name>
    <dbReference type="NCBI Taxonomy" id="1850906"/>
    <lineage>
        <taxon>Viruses</taxon>
        <taxon>Viruses incertae sedis</taxon>
        <taxon>Naldaviricetes</taxon>
        <taxon>Lefavirales</taxon>
        <taxon>Baculoviridae</taxon>
        <taxon>Alphabaculovirus</taxon>
        <taxon>Alphabaculovirus capomonae</taxon>
    </lineage>
</organism>
<reference evidence="2 3" key="1">
    <citation type="journal article" date="2016" name="PLoS ONE">
        <title>Genome Sequencing and Analysis of Catopsilia pomona nucleopolyhedrovirus: A Distinct Species in Group I Alphabaculovirus.</title>
        <authorList>
            <person name="Wang J."/>
            <person name="Zhu Z."/>
            <person name="Zhang L."/>
            <person name="Hou D."/>
            <person name="Wang M."/>
            <person name="Arif B."/>
            <person name="Kou Z."/>
            <person name="Wang H."/>
            <person name="Deng F."/>
            <person name="Hu Z."/>
        </authorList>
    </citation>
    <scope>NUCLEOTIDE SEQUENCE [LARGE SCALE GENOMIC DNA]</scope>
    <source>
        <strain evidence="2">416</strain>
    </source>
</reference>
<evidence type="ECO:0000313" key="2">
    <source>
        <dbReference type="EMBL" id="ANF29718.1"/>
    </source>
</evidence>
<gene>
    <name evidence="2" type="ORF">CapoNPV_070</name>
</gene>
<feature type="region of interest" description="Disordered" evidence="1">
    <location>
        <begin position="36"/>
        <end position="55"/>
    </location>
</feature>
<dbReference type="KEGG" id="vg:27924294"/>
<evidence type="ECO:0000256" key="1">
    <source>
        <dbReference type="SAM" id="MobiDB-lite"/>
    </source>
</evidence>
<protein>
    <submittedName>
        <fullName evidence="2">ORF-70</fullName>
    </submittedName>
</protein>
<proteinExistence type="predicted"/>
<dbReference type="EMBL" id="KU565883">
    <property type="protein sequence ID" value="ANF29718.1"/>
    <property type="molecule type" value="Genomic_DNA"/>
</dbReference>
<accession>A0A172WZD8</accession>
<feature type="compositionally biased region" description="Basic and acidic residues" evidence="1">
    <location>
        <begin position="36"/>
        <end position="51"/>
    </location>
</feature>